<comment type="caution">
    <text evidence="2">The sequence shown here is derived from an EMBL/GenBank/DDBJ whole genome shotgun (WGS) entry which is preliminary data.</text>
</comment>
<reference evidence="2" key="1">
    <citation type="submission" date="2020-05" db="EMBL/GenBank/DDBJ databases">
        <title>Mycena genomes resolve the evolution of fungal bioluminescence.</title>
        <authorList>
            <person name="Tsai I.J."/>
        </authorList>
    </citation>
    <scope>NUCLEOTIDE SEQUENCE</scope>
    <source>
        <strain evidence="2">CCC161011</strain>
    </source>
</reference>
<organism evidence="2 3">
    <name type="scientific">Mycena venus</name>
    <dbReference type="NCBI Taxonomy" id="2733690"/>
    <lineage>
        <taxon>Eukaryota</taxon>
        <taxon>Fungi</taxon>
        <taxon>Dikarya</taxon>
        <taxon>Basidiomycota</taxon>
        <taxon>Agaricomycotina</taxon>
        <taxon>Agaricomycetes</taxon>
        <taxon>Agaricomycetidae</taxon>
        <taxon>Agaricales</taxon>
        <taxon>Marasmiineae</taxon>
        <taxon>Mycenaceae</taxon>
        <taxon>Mycena</taxon>
    </lineage>
</organism>
<dbReference type="Gene3D" id="3.40.50.720">
    <property type="entry name" value="NAD(P)-binding Rossmann-like Domain"/>
    <property type="match status" value="1"/>
</dbReference>
<dbReference type="Pfam" id="PF00106">
    <property type="entry name" value="adh_short"/>
    <property type="match status" value="1"/>
</dbReference>
<dbReference type="PANTHER" id="PTHR47534">
    <property type="entry name" value="YALI0E05731P"/>
    <property type="match status" value="1"/>
</dbReference>
<keyword evidence="1" id="KW-0560">Oxidoreductase</keyword>
<dbReference type="SUPFAM" id="SSF51735">
    <property type="entry name" value="NAD(P)-binding Rossmann-fold domains"/>
    <property type="match status" value="1"/>
</dbReference>
<evidence type="ECO:0000313" key="3">
    <source>
        <dbReference type="Proteomes" id="UP000620124"/>
    </source>
</evidence>
<evidence type="ECO:0000256" key="1">
    <source>
        <dbReference type="ARBA" id="ARBA00023002"/>
    </source>
</evidence>
<dbReference type="AlphaFoldDB" id="A0A8H6YUM3"/>
<dbReference type="OrthoDB" id="2898509at2759"/>
<proteinExistence type="predicted"/>
<dbReference type="PANTHER" id="PTHR47534:SF3">
    <property type="entry name" value="ALCOHOL DEHYDROGENASE-LIKE C-TERMINAL DOMAIN-CONTAINING PROTEIN"/>
    <property type="match status" value="1"/>
</dbReference>
<sequence length="329" mass="35690">MAVQGGLRSVKSPFVTITVFLTHLPQKALQKVSLIGKHKTAVIVGGTLGIGAAIARCFAKLGCSRIVIFGRNEARGAAVLEDLRLLSPTPTDIKLEFVKGDLSDSHSMRAAADALQKAAGEAGIDYLIMCQKGLPTATINENVDGYDTAFAIQCISRFTIAYLLTKRGAFASGASVMSIAAQGQSLDGLSVDDLSLARRLATGLSSTTMFLEQSKRDSSVLDAFHEELNIRHPQYRYFHLSPGLVSSEQFDVNKFPGFIKYAVWFGQRLIGTTPDQYAVLPVYLLTAAPVTADRYFDSKLNPTRIGKWATDARNREALWEKLVGIVGND</sequence>
<keyword evidence="3" id="KW-1185">Reference proteome</keyword>
<dbReference type="GO" id="GO:0016491">
    <property type="term" value="F:oxidoreductase activity"/>
    <property type="evidence" value="ECO:0007669"/>
    <property type="project" value="UniProtKB-KW"/>
</dbReference>
<evidence type="ECO:0008006" key="4">
    <source>
        <dbReference type="Google" id="ProtNLM"/>
    </source>
</evidence>
<dbReference type="InterPro" id="IPR002347">
    <property type="entry name" value="SDR_fam"/>
</dbReference>
<gene>
    <name evidence="2" type="ORF">MVEN_00428500</name>
</gene>
<dbReference type="InterPro" id="IPR036291">
    <property type="entry name" value="NAD(P)-bd_dom_sf"/>
</dbReference>
<evidence type="ECO:0000313" key="2">
    <source>
        <dbReference type="EMBL" id="KAF7365552.1"/>
    </source>
</evidence>
<dbReference type="InterPro" id="IPR052228">
    <property type="entry name" value="Sec_Metab_Biosynth_Oxidored"/>
</dbReference>
<name>A0A8H6YUM3_9AGAR</name>
<dbReference type="EMBL" id="JACAZI010000003">
    <property type="protein sequence ID" value="KAF7365552.1"/>
    <property type="molecule type" value="Genomic_DNA"/>
</dbReference>
<accession>A0A8H6YUM3</accession>
<protein>
    <recommendedName>
        <fullName evidence="4">NAD(P)-binding protein</fullName>
    </recommendedName>
</protein>
<dbReference type="Proteomes" id="UP000620124">
    <property type="component" value="Unassembled WGS sequence"/>
</dbReference>